<keyword evidence="1" id="KW-0812">Transmembrane</keyword>
<reference evidence="2" key="1">
    <citation type="submission" date="2020-04" db="EMBL/GenBank/DDBJ databases">
        <authorList>
            <person name="Chiriac C."/>
            <person name="Salcher M."/>
            <person name="Ghai R."/>
            <person name="Kavagutti S V."/>
        </authorList>
    </citation>
    <scope>NUCLEOTIDE SEQUENCE</scope>
</reference>
<evidence type="ECO:0000256" key="1">
    <source>
        <dbReference type="SAM" id="Phobius"/>
    </source>
</evidence>
<keyword evidence="1" id="KW-0472">Membrane</keyword>
<accession>A0A6J5KU82</accession>
<gene>
    <name evidence="2" type="ORF">UFOVP61_39</name>
</gene>
<feature type="transmembrane region" description="Helical" evidence="1">
    <location>
        <begin position="37"/>
        <end position="56"/>
    </location>
</feature>
<name>A0A6J5KU82_9CAUD</name>
<proteinExistence type="predicted"/>
<sequence>MTTLIQLLRSKTICFAILLSILPLFAQYIGAFNLTPMQQMITLQVIAAITAVLRVVTTQPISDK</sequence>
<keyword evidence="1" id="KW-1133">Transmembrane helix</keyword>
<protein>
    <submittedName>
        <fullName evidence="2">Uncharacterized protein</fullName>
    </submittedName>
</protein>
<evidence type="ECO:0000313" key="2">
    <source>
        <dbReference type="EMBL" id="CAB4124822.1"/>
    </source>
</evidence>
<feature type="transmembrane region" description="Helical" evidence="1">
    <location>
        <begin position="12"/>
        <end position="31"/>
    </location>
</feature>
<organism evidence="2">
    <name type="scientific">uncultured Caudovirales phage</name>
    <dbReference type="NCBI Taxonomy" id="2100421"/>
    <lineage>
        <taxon>Viruses</taxon>
        <taxon>Duplodnaviria</taxon>
        <taxon>Heunggongvirae</taxon>
        <taxon>Uroviricota</taxon>
        <taxon>Caudoviricetes</taxon>
        <taxon>Peduoviridae</taxon>
        <taxon>Maltschvirus</taxon>
        <taxon>Maltschvirus maltsch</taxon>
    </lineage>
</organism>
<dbReference type="EMBL" id="LR796184">
    <property type="protein sequence ID" value="CAB4124822.1"/>
    <property type="molecule type" value="Genomic_DNA"/>
</dbReference>